<comment type="subunit">
    <text evidence="2">Homodimer.</text>
</comment>
<feature type="coiled-coil region" evidence="3">
    <location>
        <begin position="6"/>
        <end position="33"/>
    </location>
</feature>
<dbReference type="Pfam" id="PF02575">
    <property type="entry name" value="YbaB_DNA_bd"/>
    <property type="match status" value="1"/>
</dbReference>
<feature type="region of interest" description="Disordered" evidence="4">
    <location>
        <begin position="87"/>
        <end position="106"/>
    </location>
</feature>
<keyword evidence="3" id="KW-0175">Coiled coil</keyword>
<dbReference type="InterPro" id="IPR004401">
    <property type="entry name" value="YbaB/EbfC"/>
</dbReference>
<keyword evidence="6" id="KW-1185">Reference proteome</keyword>
<dbReference type="PANTHER" id="PTHR33449:SF1">
    <property type="entry name" value="NUCLEOID-ASSOCIATED PROTEIN YBAB"/>
    <property type="match status" value="1"/>
</dbReference>
<gene>
    <name evidence="5" type="ORF">AMYX_16540</name>
</gene>
<dbReference type="HAMAP" id="MF_00274">
    <property type="entry name" value="DNA_YbaB_EbfC"/>
    <property type="match status" value="1"/>
</dbReference>
<dbReference type="Gene3D" id="3.30.1310.10">
    <property type="entry name" value="Nucleoid-associated protein YbaB-like domain"/>
    <property type="match status" value="1"/>
</dbReference>
<dbReference type="PIRSF" id="PIRSF004555">
    <property type="entry name" value="UCP004555"/>
    <property type="match status" value="1"/>
</dbReference>
<organism evidence="5 6">
    <name type="scientific">Anaeromyxobacter diazotrophicus</name>
    <dbReference type="NCBI Taxonomy" id="2590199"/>
    <lineage>
        <taxon>Bacteria</taxon>
        <taxon>Pseudomonadati</taxon>
        <taxon>Myxococcota</taxon>
        <taxon>Myxococcia</taxon>
        <taxon>Myxococcales</taxon>
        <taxon>Cystobacterineae</taxon>
        <taxon>Anaeromyxobacteraceae</taxon>
        <taxon>Anaeromyxobacter</taxon>
    </lineage>
</organism>
<reference evidence="6" key="1">
    <citation type="journal article" date="2020" name="Appl. Environ. Microbiol.">
        <title>Diazotrophic Anaeromyxobacter Isolates from Soils.</title>
        <authorList>
            <person name="Masuda Y."/>
            <person name="Yamanaka H."/>
            <person name="Xu Z.X."/>
            <person name="Shiratori Y."/>
            <person name="Aono T."/>
            <person name="Amachi S."/>
            <person name="Senoo K."/>
            <person name="Itoh H."/>
        </authorList>
    </citation>
    <scope>NUCLEOTIDE SEQUENCE [LARGE SCALE GENOMIC DNA]</scope>
    <source>
        <strain evidence="6">R267</strain>
    </source>
</reference>
<evidence type="ECO:0000256" key="1">
    <source>
        <dbReference type="ARBA" id="ARBA00023125"/>
    </source>
</evidence>
<comment type="similarity">
    <text evidence="2">Belongs to the YbaB/EbfC family.</text>
</comment>
<protein>
    <recommendedName>
        <fullName evidence="2">Nucleoid-associated protein AMYX_16540</fullName>
    </recommendedName>
</protein>
<keyword evidence="1 2" id="KW-0238">DNA-binding</keyword>
<evidence type="ECO:0000256" key="2">
    <source>
        <dbReference type="HAMAP-Rule" id="MF_00274"/>
    </source>
</evidence>
<dbReference type="GO" id="GO:0003677">
    <property type="term" value="F:DNA binding"/>
    <property type="evidence" value="ECO:0007669"/>
    <property type="project" value="UniProtKB-UniRule"/>
</dbReference>
<dbReference type="NCBIfam" id="TIGR00103">
    <property type="entry name" value="DNA_YbaB_EbfC"/>
    <property type="match status" value="1"/>
</dbReference>
<evidence type="ECO:0000256" key="3">
    <source>
        <dbReference type="SAM" id="Coils"/>
    </source>
</evidence>
<dbReference type="InterPro" id="IPR036894">
    <property type="entry name" value="YbaB-like_sf"/>
</dbReference>
<dbReference type="GO" id="GO:0005829">
    <property type="term" value="C:cytosol"/>
    <property type="evidence" value="ECO:0007669"/>
    <property type="project" value="TreeGrafter"/>
</dbReference>
<accession>A0A7I9VKI8</accession>
<sequence>MPGIDIQHLMRQARKLEKAMADARASLDQIAVEAESGGGLVKVKMDGRCNLLKLEIDAKAIDPADKGMLEDLVTAAVNAGAEKARAAADEHLKKSTGGIQVPGLPY</sequence>
<comment type="function">
    <text evidence="2">Binds to DNA and alters its conformation. May be involved in regulation of gene expression, nucleoid organization and DNA protection.</text>
</comment>
<evidence type="ECO:0000313" key="6">
    <source>
        <dbReference type="Proteomes" id="UP000503640"/>
    </source>
</evidence>
<dbReference type="AlphaFoldDB" id="A0A7I9VKI8"/>
<comment type="caution">
    <text evidence="5">The sequence shown here is derived from an EMBL/GenBank/DDBJ whole genome shotgun (WGS) entry which is preliminary data.</text>
</comment>
<dbReference type="Proteomes" id="UP000503640">
    <property type="component" value="Unassembled WGS sequence"/>
</dbReference>
<evidence type="ECO:0000313" key="5">
    <source>
        <dbReference type="EMBL" id="GEJ56913.1"/>
    </source>
</evidence>
<proteinExistence type="inferred from homology"/>
<evidence type="ECO:0000256" key="4">
    <source>
        <dbReference type="SAM" id="MobiDB-lite"/>
    </source>
</evidence>
<dbReference type="GO" id="GO:0043590">
    <property type="term" value="C:bacterial nucleoid"/>
    <property type="evidence" value="ECO:0007669"/>
    <property type="project" value="UniProtKB-UniRule"/>
</dbReference>
<dbReference type="SUPFAM" id="SSF82607">
    <property type="entry name" value="YbaB-like"/>
    <property type="match status" value="1"/>
</dbReference>
<keyword evidence="2" id="KW-0963">Cytoplasm</keyword>
<dbReference type="PANTHER" id="PTHR33449">
    <property type="entry name" value="NUCLEOID-ASSOCIATED PROTEIN YBAB"/>
    <property type="match status" value="1"/>
</dbReference>
<comment type="subcellular location">
    <subcellularLocation>
        <location evidence="2">Cytoplasm</location>
        <location evidence="2">Nucleoid</location>
    </subcellularLocation>
</comment>
<dbReference type="EMBL" id="BJTG01000003">
    <property type="protein sequence ID" value="GEJ56913.1"/>
    <property type="molecule type" value="Genomic_DNA"/>
</dbReference>
<name>A0A7I9VKI8_9BACT</name>